<keyword evidence="2" id="KW-0227">DNA damage</keyword>
<keyword evidence="10" id="KW-1185">Reference proteome</keyword>
<feature type="domain" description="Peptidase S24/S26A/S26B/S26C" evidence="8">
    <location>
        <begin position="2"/>
        <end position="77"/>
    </location>
</feature>
<gene>
    <name evidence="9" type="ORF">CEV31_4342</name>
</gene>
<dbReference type="SUPFAM" id="SSF51306">
    <property type="entry name" value="LexA/Signal peptidase"/>
    <property type="match status" value="1"/>
</dbReference>
<dbReference type="GO" id="GO:0006281">
    <property type="term" value="P:DNA repair"/>
    <property type="evidence" value="ECO:0007669"/>
    <property type="project" value="UniProtKB-KW"/>
</dbReference>
<evidence type="ECO:0000313" key="9">
    <source>
        <dbReference type="EMBL" id="OYR17615.1"/>
    </source>
</evidence>
<evidence type="ECO:0000256" key="1">
    <source>
        <dbReference type="ARBA" id="ARBA00007484"/>
    </source>
</evidence>
<dbReference type="CDD" id="cd06529">
    <property type="entry name" value="S24_LexA-like"/>
    <property type="match status" value="1"/>
</dbReference>
<dbReference type="GO" id="GO:0006355">
    <property type="term" value="P:regulation of DNA-templated transcription"/>
    <property type="evidence" value="ECO:0007669"/>
    <property type="project" value="InterPro"/>
</dbReference>
<dbReference type="Gene3D" id="2.10.109.10">
    <property type="entry name" value="Umud Fragment, subunit A"/>
    <property type="match status" value="1"/>
</dbReference>
<proteinExistence type="inferred from homology"/>
<comment type="caution">
    <text evidence="9">The sequence shown here is derived from an EMBL/GenBank/DDBJ whole genome shotgun (WGS) entry which is preliminary data.</text>
</comment>
<dbReference type="Proteomes" id="UP000215590">
    <property type="component" value="Unassembled WGS sequence"/>
</dbReference>
<dbReference type="InterPro" id="IPR050077">
    <property type="entry name" value="LexA_repressor"/>
</dbReference>
<reference evidence="9 10" key="1">
    <citation type="submission" date="2017-07" db="EMBL/GenBank/DDBJ databases">
        <title>Phylogenetic study on the rhizospheric bacterium Ochrobactrum sp. A44.</title>
        <authorList>
            <person name="Krzyzanowska D.M."/>
            <person name="Ossowicki A."/>
            <person name="Rajewska M."/>
            <person name="Maciag T."/>
            <person name="Kaczynski Z."/>
            <person name="Czerwicka M."/>
            <person name="Jafra S."/>
        </authorList>
    </citation>
    <scope>NUCLEOTIDE SEQUENCE [LARGE SCALE GENOMIC DNA]</scope>
    <source>
        <strain evidence="9 10">DSM 7216</strain>
    </source>
</reference>
<keyword evidence="6" id="KW-0742">SOS response</keyword>
<evidence type="ECO:0000256" key="4">
    <source>
        <dbReference type="ARBA" id="ARBA00022813"/>
    </source>
</evidence>
<keyword evidence="5" id="KW-0234">DNA repair</keyword>
<dbReference type="GO" id="GO:0003677">
    <property type="term" value="F:DNA binding"/>
    <property type="evidence" value="ECO:0007669"/>
    <property type="project" value="InterPro"/>
</dbReference>
<dbReference type="InterPro" id="IPR039418">
    <property type="entry name" value="LexA-like"/>
</dbReference>
<dbReference type="AlphaFoldDB" id="A0A256FRX2"/>
<sequence>MTGDSLIDEGIHDGDLIAVDKAGKVRIGRIVLAVIDGSITLKKLAKRDGIYWLDPKSQGNNYQPIRMTETTEIWGVIAGIVRRYSVE</sequence>
<dbReference type="GO" id="GO:0016787">
    <property type="term" value="F:hydrolase activity"/>
    <property type="evidence" value="ECO:0007669"/>
    <property type="project" value="UniProtKB-KW"/>
</dbReference>
<evidence type="ECO:0000256" key="7">
    <source>
        <dbReference type="RuleBase" id="RU003991"/>
    </source>
</evidence>
<dbReference type="PRINTS" id="PR00726">
    <property type="entry name" value="LEXASERPTASE"/>
</dbReference>
<evidence type="ECO:0000256" key="3">
    <source>
        <dbReference type="ARBA" id="ARBA00022801"/>
    </source>
</evidence>
<dbReference type="PANTHER" id="PTHR33516">
    <property type="entry name" value="LEXA REPRESSOR"/>
    <property type="match status" value="1"/>
</dbReference>
<accession>A0A256FRX2</accession>
<dbReference type="InterPro" id="IPR036286">
    <property type="entry name" value="LexA/Signal_pep-like_sf"/>
</dbReference>
<name>A0A256FRX2_9HYPH</name>
<evidence type="ECO:0000256" key="2">
    <source>
        <dbReference type="ARBA" id="ARBA00022763"/>
    </source>
</evidence>
<evidence type="ECO:0000259" key="8">
    <source>
        <dbReference type="Pfam" id="PF00717"/>
    </source>
</evidence>
<organism evidence="9 10">
    <name type="scientific">Brucella thiophenivorans</name>
    <dbReference type="NCBI Taxonomy" id="571255"/>
    <lineage>
        <taxon>Bacteria</taxon>
        <taxon>Pseudomonadati</taxon>
        <taxon>Pseudomonadota</taxon>
        <taxon>Alphaproteobacteria</taxon>
        <taxon>Hyphomicrobiales</taxon>
        <taxon>Brucellaceae</taxon>
        <taxon>Brucella/Ochrobactrum group</taxon>
        <taxon>Brucella</taxon>
    </lineage>
</organism>
<evidence type="ECO:0000256" key="6">
    <source>
        <dbReference type="ARBA" id="ARBA00023236"/>
    </source>
</evidence>
<keyword evidence="4 7" id="KW-0068">Autocatalytic cleavage</keyword>
<dbReference type="InterPro" id="IPR015927">
    <property type="entry name" value="Peptidase_S24_S26A/B/C"/>
</dbReference>
<dbReference type="InterPro" id="IPR006197">
    <property type="entry name" value="Peptidase_S24_LexA"/>
</dbReference>
<dbReference type="Pfam" id="PF00717">
    <property type="entry name" value="Peptidase_S24"/>
    <property type="match status" value="1"/>
</dbReference>
<comment type="similarity">
    <text evidence="1 7">Belongs to the peptidase S24 family.</text>
</comment>
<dbReference type="EMBL" id="NNRJ01000031">
    <property type="protein sequence ID" value="OYR17615.1"/>
    <property type="molecule type" value="Genomic_DNA"/>
</dbReference>
<protein>
    <submittedName>
        <fullName evidence="9">Peptidase S24-like family protein</fullName>
    </submittedName>
</protein>
<evidence type="ECO:0000256" key="5">
    <source>
        <dbReference type="ARBA" id="ARBA00023204"/>
    </source>
</evidence>
<dbReference type="PANTHER" id="PTHR33516:SF2">
    <property type="entry name" value="LEXA REPRESSOR-RELATED"/>
    <property type="match status" value="1"/>
</dbReference>
<dbReference type="GO" id="GO:0009432">
    <property type="term" value="P:SOS response"/>
    <property type="evidence" value="ECO:0007669"/>
    <property type="project" value="UniProtKB-KW"/>
</dbReference>
<evidence type="ECO:0000313" key="10">
    <source>
        <dbReference type="Proteomes" id="UP000215590"/>
    </source>
</evidence>
<keyword evidence="3 7" id="KW-0378">Hydrolase</keyword>